<dbReference type="PANTHER" id="PTHR45831">
    <property type="entry name" value="LD24721P"/>
    <property type="match status" value="1"/>
</dbReference>
<evidence type="ECO:0000256" key="2">
    <source>
        <dbReference type="ARBA" id="ARBA00022737"/>
    </source>
</evidence>
<evidence type="ECO:0000313" key="8">
    <source>
        <dbReference type="Proteomes" id="UP000494165"/>
    </source>
</evidence>
<proteinExistence type="inferred from homology"/>
<dbReference type="GO" id="GO:0016020">
    <property type="term" value="C:membrane"/>
    <property type="evidence" value="ECO:0007669"/>
    <property type="project" value="TreeGrafter"/>
</dbReference>
<dbReference type="SUPFAM" id="SSF48452">
    <property type="entry name" value="TPR-like"/>
    <property type="match status" value="1"/>
</dbReference>
<gene>
    <name evidence="7" type="ORF">CLODIP_2_CD13651</name>
</gene>
<feature type="repeat" description="TPR" evidence="4">
    <location>
        <begin position="205"/>
        <end position="238"/>
    </location>
</feature>
<organism evidence="7 8">
    <name type="scientific">Cloeon dipterum</name>
    <dbReference type="NCBI Taxonomy" id="197152"/>
    <lineage>
        <taxon>Eukaryota</taxon>
        <taxon>Metazoa</taxon>
        <taxon>Ecdysozoa</taxon>
        <taxon>Arthropoda</taxon>
        <taxon>Hexapoda</taxon>
        <taxon>Insecta</taxon>
        <taxon>Pterygota</taxon>
        <taxon>Palaeoptera</taxon>
        <taxon>Ephemeroptera</taxon>
        <taxon>Pisciforma</taxon>
        <taxon>Baetidae</taxon>
        <taxon>Cloeon</taxon>
    </lineage>
</organism>
<dbReference type="EMBL" id="CADEPI010000149">
    <property type="protein sequence ID" value="CAB3377642.1"/>
    <property type="molecule type" value="Genomic_DNA"/>
</dbReference>
<evidence type="ECO:0000256" key="4">
    <source>
        <dbReference type="PROSITE-ProRule" id="PRU00339"/>
    </source>
</evidence>
<dbReference type="PANTHER" id="PTHR45831:SF2">
    <property type="entry name" value="LD24721P"/>
    <property type="match status" value="1"/>
</dbReference>
<accession>A0A8S1D465</accession>
<evidence type="ECO:0000313" key="7">
    <source>
        <dbReference type="EMBL" id="CAB3377642.1"/>
    </source>
</evidence>
<dbReference type="InterPro" id="IPR032374">
    <property type="entry name" value="SGTA_dimer"/>
</dbReference>
<reference evidence="7 8" key="1">
    <citation type="submission" date="2020-04" db="EMBL/GenBank/DDBJ databases">
        <authorList>
            <person name="Alioto T."/>
            <person name="Alioto T."/>
            <person name="Gomez Garrido J."/>
        </authorList>
    </citation>
    <scope>NUCLEOTIDE SEQUENCE [LARGE SCALE GENOMIC DNA]</scope>
</reference>
<dbReference type="InterPro" id="IPR047150">
    <property type="entry name" value="SGT"/>
</dbReference>
<name>A0A8S1D465_9INSE</name>
<dbReference type="GO" id="GO:0060090">
    <property type="term" value="F:molecular adaptor activity"/>
    <property type="evidence" value="ECO:0007669"/>
    <property type="project" value="TreeGrafter"/>
</dbReference>
<dbReference type="InterPro" id="IPR011990">
    <property type="entry name" value="TPR-like_helical_dom_sf"/>
</dbReference>
<comment type="similarity">
    <text evidence="1">Belongs to the SGT family.</text>
</comment>
<comment type="caution">
    <text evidence="7">The sequence shown here is derived from an EMBL/GenBank/DDBJ whole genome shotgun (WGS) entry which is preliminary data.</text>
</comment>
<keyword evidence="3 4" id="KW-0802">TPR repeat</keyword>
<feature type="repeat" description="TPR" evidence="4">
    <location>
        <begin position="171"/>
        <end position="204"/>
    </location>
</feature>
<dbReference type="Proteomes" id="UP000494165">
    <property type="component" value="Unassembled WGS sequence"/>
</dbReference>
<sequence>MIFAPSPDIIAFLPTPPDRQNWWARPFFVINQPAFVCHLAAGQICTDFGFISKSMDDRKRLVSSFLGFLAEEVKANRPSEELTESLEVAMQCLESAYNIAPQDVTAAGQPPLLSLFQNQTNPFSGAPEAPVDAKAEAEKCKLVGNNLVKEDNHVMAVDQYTRAIMFDGKNAVYYCNRAAAYNKLGNFHAAVMDCKTAIQIDPSYSKAYGRMGVAYAQLKMHVEAIDSYQKALELEPGNETYTNNLRISQDIVGQQQQTSTPQQAPNLASAFQQGGFQFGQLLNNPALVNMATQLMNDPNMSRVMNDIMAGGSVDALMQAGQSLAQQLQATNPDLIDNFRRTMGQPPEEPPREPENQ</sequence>
<dbReference type="GO" id="GO:0072380">
    <property type="term" value="C:TRC complex"/>
    <property type="evidence" value="ECO:0007669"/>
    <property type="project" value="TreeGrafter"/>
</dbReference>
<dbReference type="PROSITE" id="PS50293">
    <property type="entry name" value="TPR_REGION"/>
    <property type="match status" value="1"/>
</dbReference>
<dbReference type="OrthoDB" id="2335338at2759"/>
<evidence type="ECO:0000256" key="5">
    <source>
        <dbReference type="SAM" id="MobiDB-lite"/>
    </source>
</evidence>
<keyword evidence="8" id="KW-1185">Reference proteome</keyword>
<evidence type="ECO:0000256" key="1">
    <source>
        <dbReference type="ARBA" id="ARBA00008175"/>
    </source>
</evidence>
<keyword evidence="2" id="KW-0677">Repeat</keyword>
<dbReference type="Pfam" id="PF16546">
    <property type="entry name" value="SGTA_dimer"/>
    <property type="match status" value="1"/>
</dbReference>
<dbReference type="SMART" id="SM00028">
    <property type="entry name" value="TPR"/>
    <property type="match status" value="3"/>
</dbReference>
<evidence type="ECO:0000256" key="3">
    <source>
        <dbReference type="ARBA" id="ARBA00022803"/>
    </source>
</evidence>
<dbReference type="AlphaFoldDB" id="A0A8S1D465"/>
<evidence type="ECO:0000259" key="6">
    <source>
        <dbReference type="Pfam" id="PF16546"/>
    </source>
</evidence>
<dbReference type="Gene3D" id="1.25.40.10">
    <property type="entry name" value="Tetratricopeptide repeat domain"/>
    <property type="match status" value="1"/>
</dbReference>
<feature type="region of interest" description="Disordered" evidence="5">
    <location>
        <begin position="336"/>
        <end position="356"/>
    </location>
</feature>
<protein>
    <recommendedName>
        <fullName evidence="6">SGTA homodimerisation domain-containing protein</fullName>
    </recommendedName>
</protein>
<dbReference type="GO" id="GO:0006620">
    <property type="term" value="P:post-translational protein targeting to endoplasmic reticulum membrane"/>
    <property type="evidence" value="ECO:0007669"/>
    <property type="project" value="TreeGrafter"/>
</dbReference>
<dbReference type="InterPro" id="IPR019734">
    <property type="entry name" value="TPR_rpt"/>
</dbReference>
<dbReference type="Gene3D" id="1.20.5.420">
    <property type="entry name" value="Immunoglobulin FC, subunit C"/>
    <property type="match status" value="1"/>
</dbReference>
<dbReference type="Pfam" id="PF00515">
    <property type="entry name" value="TPR_1"/>
    <property type="match status" value="2"/>
</dbReference>
<feature type="domain" description="SGTA homodimerisation" evidence="6">
    <location>
        <begin position="58"/>
        <end position="116"/>
    </location>
</feature>
<dbReference type="PROSITE" id="PS50005">
    <property type="entry name" value="TPR"/>
    <property type="match status" value="2"/>
</dbReference>